<sequence>MAVSRVMIAAALFGAASMIPVAAPAAAQEPLKVKESIYTRHNYDRCPTRGDNGAGVARRACLGVGNIEIYWVKDDVSEGLWFGRRPITEKIDLGASYAPADTVEWRLDKTTGRPRAAIVKYRVGKSAASRRENRLVVYRLEPSGTSCLMAVIKEPGAAATAREAADAASSFRCGFDKRQGS</sequence>
<feature type="chain" id="PRO_5020226468" description="DUF3558 domain-containing protein" evidence="1">
    <location>
        <begin position="23"/>
        <end position="181"/>
    </location>
</feature>
<proteinExistence type="predicted"/>
<evidence type="ECO:0000313" key="2">
    <source>
        <dbReference type="EMBL" id="TBN48275.1"/>
    </source>
</evidence>
<reference evidence="2 3" key="1">
    <citation type="submission" date="2019-02" db="EMBL/GenBank/DDBJ databases">
        <title>Hansschlegelia quercus sp. nov., a novel methylotrophic bacterium from buds of oak (Quercus robur L.).</title>
        <authorList>
            <person name="Agafonova N.V."/>
            <person name="Kaparullina E.N."/>
            <person name="Grouzdev D.S."/>
            <person name="Doronina N.V."/>
        </authorList>
    </citation>
    <scope>NUCLEOTIDE SEQUENCE [LARGE SCALE GENOMIC DNA]</scope>
    <source>
        <strain evidence="2 3">Dub</strain>
    </source>
</reference>
<organism evidence="2 3">
    <name type="scientific">Hansschlegelia quercus</name>
    <dbReference type="NCBI Taxonomy" id="2528245"/>
    <lineage>
        <taxon>Bacteria</taxon>
        <taxon>Pseudomonadati</taxon>
        <taxon>Pseudomonadota</taxon>
        <taxon>Alphaproteobacteria</taxon>
        <taxon>Hyphomicrobiales</taxon>
        <taxon>Methylopilaceae</taxon>
        <taxon>Hansschlegelia</taxon>
    </lineage>
</organism>
<accession>A0A4V2JDD7</accession>
<name>A0A4V2JDD7_9HYPH</name>
<dbReference type="Proteomes" id="UP000291613">
    <property type="component" value="Unassembled WGS sequence"/>
</dbReference>
<comment type="caution">
    <text evidence="2">The sequence shown here is derived from an EMBL/GenBank/DDBJ whole genome shotgun (WGS) entry which is preliminary data.</text>
</comment>
<evidence type="ECO:0008006" key="4">
    <source>
        <dbReference type="Google" id="ProtNLM"/>
    </source>
</evidence>
<dbReference type="OrthoDB" id="7427667at2"/>
<keyword evidence="1" id="KW-0732">Signal</keyword>
<dbReference type="AlphaFoldDB" id="A0A4V2JDD7"/>
<evidence type="ECO:0000256" key="1">
    <source>
        <dbReference type="SAM" id="SignalP"/>
    </source>
</evidence>
<protein>
    <recommendedName>
        <fullName evidence="4">DUF3558 domain-containing protein</fullName>
    </recommendedName>
</protein>
<keyword evidence="3" id="KW-1185">Reference proteome</keyword>
<gene>
    <name evidence="2" type="ORF">EYR15_14465</name>
</gene>
<evidence type="ECO:0000313" key="3">
    <source>
        <dbReference type="Proteomes" id="UP000291613"/>
    </source>
</evidence>
<dbReference type="RefSeq" id="WP_131004279.1">
    <property type="nucleotide sequence ID" value="NZ_JBHSZR010000011.1"/>
</dbReference>
<feature type="signal peptide" evidence="1">
    <location>
        <begin position="1"/>
        <end position="22"/>
    </location>
</feature>
<dbReference type="EMBL" id="SIUB01000008">
    <property type="protein sequence ID" value="TBN48275.1"/>
    <property type="molecule type" value="Genomic_DNA"/>
</dbReference>